<keyword evidence="5" id="KW-0503">Monooxygenase</keyword>
<sequence length="481" mass="51866">MTTLNSTDVVVVGAGPTGLTLACELAMRGVAVQLLERRRDIPNITRAFGVHARTLELLDARGMADELVQRGLPVQSVSPVPGATINLQDLPTRYPMVLMAPQSLSERVLTARAIELGVEIRYGAEVAGLTQDSDGVTVLLADQSTVRAGYLVGCDGAHSAVRTMVGIGFAGKQYQTHILLADVQLANPPADGLAAATSPDGVVLLVPFGDGWFRAIAWDRTREDVPLSQPVPLSEIRDSLNLIAKTDFGMGEMRWSTRFLSERRQADRYRVGRCFIAGDAAHVHSPLGAQGMNTGIQDAMNLGWKLASAVKGTAPAWLLDSYQRERHAVGAKVLMLTDAFNQLVLGRSLPRRLLRRIAITTLLSTGPTRRAMGGRLSGIAIGYPRKRGDHRLVGQRMPDAACGGTRVYELLRDGRFLLLTKSGLILDRTDINCAVTDDDQLPPAVLIRPDGYVAWAGEAAEVRAAVRNWCGSAELANSPQQ</sequence>
<evidence type="ECO:0000313" key="5">
    <source>
        <dbReference type="EMBL" id="OBA79839.1"/>
    </source>
</evidence>
<dbReference type="PANTHER" id="PTHR43004">
    <property type="entry name" value="TRK SYSTEM POTASSIUM UPTAKE PROTEIN"/>
    <property type="match status" value="1"/>
</dbReference>
<protein>
    <submittedName>
        <fullName evidence="5">Monooxygenase</fullName>
    </submittedName>
</protein>
<keyword evidence="3" id="KW-0274">FAD</keyword>
<dbReference type="PRINTS" id="PR00420">
    <property type="entry name" value="RNGMNOXGNASE"/>
</dbReference>
<dbReference type="Gene3D" id="3.50.50.60">
    <property type="entry name" value="FAD/NAD(P)-binding domain"/>
    <property type="match status" value="1"/>
</dbReference>
<keyword evidence="2" id="KW-0285">Flavoprotein</keyword>
<evidence type="ECO:0000313" key="6">
    <source>
        <dbReference type="Proteomes" id="UP000093962"/>
    </source>
</evidence>
<proteinExistence type="predicted"/>
<dbReference type="Gene3D" id="3.40.30.120">
    <property type="match status" value="1"/>
</dbReference>
<evidence type="ECO:0000256" key="1">
    <source>
        <dbReference type="ARBA" id="ARBA00001974"/>
    </source>
</evidence>
<dbReference type="Pfam" id="PF01494">
    <property type="entry name" value="FAD_binding_3"/>
    <property type="match status" value="1"/>
</dbReference>
<dbReference type="OrthoDB" id="8670884at2"/>
<evidence type="ECO:0000256" key="3">
    <source>
        <dbReference type="ARBA" id="ARBA00022827"/>
    </source>
</evidence>
<evidence type="ECO:0000256" key="2">
    <source>
        <dbReference type="ARBA" id="ARBA00022630"/>
    </source>
</evidence>
<feature type="domain" description="FAD-binding" evidence="4">
    <location>
        <begin position="7"/>
        <end position="335"/>
    </location>
</feature>
<evidence type="ECO:0000259" key="4">
    <source>
        <dbReference type="Pfam" id="PF01494"/>
    </source>
</evidence>
<dbReference type="RefSeq" id="WP_064860435.1">
    <property type="nucleotide sequence ID" value="NZ_LZSF01000247.1"/>
</dbReference>
<dbReference type="SUPFAM" id="SSF51905">
    <property type="entry name" value="FAD/NAD(P)-binding domain"/>
    <property type="match status" value="1"/>
</dbReference>
<dbReference type="InterPro" id="IPR050641">
    <property type="entry name" value="RIFMO-like"/>
</dbReference>
<dbReference type="Gene3D" id="3.30.70.2450">
    <property type="match status" value="1"/>
</dbReference>
<reference evidence="5 6" key="1">
    <citation type="submission" date="2016-06" db="EMBL/GenBank/DDBJ databases">
        <authorList>
            <person name="Kjaerup R.B."/>
            <person name="Dalgaard T.S."/>
            <person name="Juul-Madsen H.R."/>
        </authorList>
    </citation>
    <scope>NUCLEOTIDE SEQUENCE [LARGE SCALE GENOMIC DNA]</scope>
    <source>
        <strain evidence="5 6">1199456.5</strain>
    </source>
</reference>
<name>A0A1A0M2U9_MYCMU</name>
<dbReference type="GO" id="GO:0071949">
    <property type="term" value="F:FAD binding"/>
    <property type="evidence" value="ECO:0007669"/>
    <property type="project" value="InterPro"/>
</dbReference>
<comment type="cofactor">
    <cofactor evidence="1">
        <name>FAD</name>
        <dbReference type="ChEBI" id="CHEBI:57692"/>
    </cofactor>
</comment>
<dbReference type="Proteomes" id="UP000093962">
    <property type="component" value="Unassembled WGS sequence"/>
</dbReference>
<accession>A0A1A0M2U9</accession>
<dbReference type="PANTHER" id="PTHR43004:SF19">
    <property type="entry name" value="BINDING MONOOXYGENASE, PUTATIVE (JCVI)-RELATED"/>
    <property type="match status" value="1"/>
</dbReference>
<dbReference type="InterPro" id="IPR002938">
    <property type="entry name" value="FAD-bd"/>
</dbReference>
<gene>
    <name evidence="5" type="ORF">A5642_03155</name>
</gene>
<organism evidence="5 6">
    <name type="scientific">Mycolicibacterium mucogenicum</name>
    <name type="common">Mycobacterium mucogenicum</name>
    <dbReference type="NCBI Taxonomy" id="56689"/>
    <lineage>
        <taxon>Bacteria</taxon>
        <taxon>Bacillati</taxon>
        <taxon>Actinomycetota</taxon>
        <taxon>Actinomycetes</taxon>
        <taxon>Mycobacteriales</taxon>
        <taxon>Mycobacteriaceae</taxon>
        <taxon>Mycolicibacterium</taxon>
    </lineage>
</organism>
<dbReference type="Pfam" id="PF21274">
    <property type="entry name" value="Rng_hyd_C"/>
    <property type="match status" value="1"/>
</dbReference>
<dbReference type="InterPro" id="IPR036188">
    <property type="entry name" value="FAD/NAD-bd_sf"/>
</dbReference>
<dbReference type="GO" id="GO:0016709">
    <property type="term" value="F:oxidoreductase activity, acting on paired donors, with incorporation or reduction of molecular oxygen, NAD(P)H as one donor, and incorporation of one atom of oxygen"/>
    <property type="evidence" value="ECO:0007669"/>
    <property type="project" value="UniProtKB-ARBA"/>
</dbReference>
<keyword evidence="5" id="KW-0560">Oxidoreductase</keyword>
<dbReference type="EMBL" id="LZSF01000247">
    <property type="protein sequence ID" value="OBA79839.1"/>
    <property type="molecule type" value="Genomic_DNA"/>
</dbReference>
<dbReference type="AlphaFoldDB" id="A0A1A0M2U9"/>
<comment type="caution">
    <text evidence="5">The sequence shown here is derived from an EMBL/GenBank/DDBJ whole genome shotgun (WGS) entry which is preliminary data.</text>
</comment>